<dbReference type="CDD" id="cd15831">
    <property type="entry name" value="BTAD"/>
    <property type="match status" value="1"/>
</dbReference>
<proteinExistence type="inferred from homology"/>
<keyword evidence="2" id="KW-0902">Two-component regulatory system</keyword>
<dbReference type="PANTHER" id="PTHR35807:SF1">
    <property type="entry name" value="TRANSCRIPTIONAL REGULATOR REDD"/>
    <property type="match status" value="1"/>
</dbReference>
<dbReference type="Pfam" id="PF03704">
    <property type="entry name" value="BTAD"/>
    <property type="match status" value="1"/>
</dbReference>
<evidence type="ECO:0000256" key="3">
    <source>
        <dbReference type="ARBA" id="ARBA00023015"/>
    </source>
</evidence>
<keyword evidence="4 6" id="KW-0238">DNA-binding</keyword>
<dbReference type="SUPFAM" id="SSF52540">
    <property type="entry name" value="P-loop containing nucleoside triphosphate hydrolases"/>
    <property type="match status" value="1"/>
</dbReference>
<dbReference type="InterPro" id="IPR001867">
    <property type="entry name" value="OmpR/PhoB-type_DNA-bd"/>
</dbReference>
<evidence type="ECO:0000256" key="7">
    <source>
        <dbReference type="SAM" id="MobiDB-lite"/>
    </source>
</evidence>
<evidence type="ECO:0000256" key="4">
    <source>
        <dbReference type="ARBA" id="ARBA00023125"/>
    </source>
</evidence>
<feature type="domain" description="OmpR/PhoB-type" evidence="8">
    <location>
        <begin position="1"/>
        <end position="92"/>
    </location>
</feature>
<dbReference type="Pfam" id="PF13374">
    <property type="entry name" value="TPR_10"/>
    <property type="match status" value="1"/>
</dbReference>
<dbReference type="InterPro" id="IPR005158">
    <property type="entry name" value="BTAD"/>
</dbReference>
<dbReference type="Pfam" id="PF00486">
    <property type="entry name" value="Trans_reg_C"/>
    <property type="match status" value="1"/>
</dbReference>
<dbReference type="Gene3D" id="1.10.10.10">
    <property type="entry name" value="Winged helix-like DNA-binding domain superfamily/Winged helix DNA-binding domain"/>
    <property type="match status" value="1"/>
</dbReference>
<dbReference type="InterPro" id="IPR027417">
    <property type="entry name" value="P-loop_NTPase"/>
</dbReference>
<reference evidence="9 10" key="1">
    <citation type="submission" date="2017-05" db="EMBL/GenBank/DDBJ databases">
        <title>Complete genome sequence of Streptomyces sp. SCSIO 03032 revealed the diverse biosynthetic pathways for its bioactive secondary metabolites.</title>
        <authorList>
            <person name="Ma L."/>
            <person name="Zhu Y."/>
            <person name="Zhang W."/>
            <person name="Zhang G."/>
            <person name="Tian X."/>
            <person name="Zhang S."/>
            <person name="Zhang C."/>
        </authorList>
    </citation>
    <scope>NUCLEOTIDE SEQUENCE [LARGE SCALE GENOMIC DNA]</scope>
    <source>
        <strain evidence="9 10">SCSIO 03032</strain>
    </source>
</reference>
<dbReference type="InterPro" id="IPR036388">
    <property type="entry name" value="WH-like_DNA-bd_sf"/>
</dbReference>
<gene>
    <name evidence="9" type="ORF">CAG99_19840</name>
</gene>
<dbReference type="PROSITE" id="PS51755">
    <property type="entry name" value="OMPR_PHOB"/>
    <property type="match status" value="1"/>
</dbReference>
<dbReference type="SMART" id="SM01043">
    <property type="entry name" value="BTAD"/>
    <property type="match status" value="1"/>
</dbReference>
<evidence type="ECO:0000313" key="9">
    <source>
        <dbReference type="EMBL" id="ARQ70791.1"/>
    </source>
</evidence>
<evidence type="ECO:0000313" key="10">
    <source>
        <dbReference type="Proteomes" id="UP000194218"/>
    </source>
</evidence>
<accession>A0A1W7D115</accession>
<dbReference type="GO" id="GO:0006355">
    <property type="term" value="P:regulation of DNA-templated transcription"/>
    <property type="evidence" value="ECO:0007669"/>
    <property type="project" value="InterPro"/>
</dbReference>
<dbReference type="AlphaFoldDB" id="A0A1W7D115"/>
<keyword evidence="5" id="KW-0804">Transcription</keyword>
<dbReference type="OrthoDB" id="581105at2"/>
<dbReference type="EMBL" id="CP021121">
    <property type="protein sequence ID" value="ARQ70791.1"/>
    <property type="molecule type" value="Genomic_DNA"/>
</dbReference>
<dbReference type="Pfam" id="PF13424">
    <property type="entry name" value="TPR_12"/>
    <property type="match status" value="2"/>
</dbReference>
<dbReference type="GO" id="GO:0000160">
    <property type="term" value="P:phosphorelay signal transduction system"/>
    <property type="evidence" value="ECO:0007669"/>
    <property type="project" value="UniProtKB-KW"/>
</dbReference>
<name>A0A1W7D115_9ACTN</name>
<dbReference type="SMART" id="SM00028">
    <property type="entry name" value="TPR"/>
    <property type="match status" value="5"/>
</dbReference>
<feature type="DNA-binding region" description="OmpR/PhoB-type" evidence="6">
    <location>
        <begin position="1"/>
        <end position="92"/>
    </location>
</feature>
<keyword evidence="10" id="KW-1185">Reference proteome</keyword>
<protein>
    <recommendedName>
        <fullName evidence="8">OmpR/PhoB-type domain-containing protein</fullName>
    </recommendedName>
</protein>
<evidence type="ECO:0000259" key="8">
    <source>
        <dbReference type="PROSITE" id="PS51755"/>
    </source>
</evidence>
<evidence type="ECO:0000256" key="5">
    <source>
        <dbReference type="ARBA" id="ARBA00023163"/>
    </source>
</evidence>
<dbReference type="InterPro" id="IPR011990">
    <property type="entry name" value="TPR-like_helical_dom_sf"/>
</dbReference>
<dbReference type="CDD" id="cd00383">
    <property type="entry name" value="trans_reg_C"/>
    <property type="match status" value="1"/>
</dbReference>
<evidence type="ECO:0000256" key="2">
    <source>
        <dbReference type="ARBA" id="ARBA00023012"/>
    </source>
</evidence>
<feature type="region of interest" description="Disordered" evidence="7">
    <location>
        <begin position="248"/>
        <end position="267"/>
    </location>
</feature>
<dbReference type="GO" id="GO:0003677">
    <property type="term" value="F:DNA binding"/>
    <property type="evidence" value="ECO:0007669"/>
    <property type="project" value="UniProtKB-UniRule"/>
</dbReference>
<evidence type="ECO:0000256" key="1">
    <source>
        <dbReference type="ARBA" id="ARBA00005820"/>
    </source>
</evidence>
<dbReference type="InterPro" id="IPR016032">
    <property type="entry name" value="Sig_transdc_resp-reg_C-effctor"/>
</dbReference>
<keyword evidence="3" id="KW-0805">Transcription regulation</keyword>
<evidence type="ECO:0000256" key="6">
    <source>
        <dbReference type="PROSITE-ProRule" id="PRU01091"/>
    </source>
</evidence>
<dbReference type="KEGG" id="smao:CAG99_19840"/>
<dbReference type="Proteomes" id="UP000194218">
    <property type="component" value="Chromosome"/>
</dbReference>
<dbReference type="SUPFAM" id="SSF48452">
    <property type="entry name" value="TPR-like"/>
    <property type="match status" value="3"/>
</dbReference>
<dbReference type="Gene3D" id="1.25.40.10">
    <property type="entry name" value="Tetratricopeptide repeat domain"/>
    <property type="match status" value="2"/>
</dbReference>
<dbReference type="SMART" id="SM00862">
    <property type="entry name" value="Trans_reg_C"/>
    <property type="match status" value="1"/>
</dbReference>
<comment type="similarity">
    <text evidence="1">Belongs to the AfsR/DnrI/RedD regulatory family.</text>
</comment>
<dbReference type="Gene3D" id="3.40.50.300">
    <property type="entry name" value="P-loop containing nucleotide triphosphate hydrolases"/>
    <property type="match status" value="1"/>
</dbReference>
<dbReference type="InterPro" id="IPR051677">
    <property type="entry name" value="AfsR-DnrI-RedD_regulator"/>
</dbReference>
<dbReference type="PANTHER" id="PTHR35807">
    <property type="entry name" value="TRANSCRIPTIONAL REGULATOR REDD-RELATED"/>
    <property type="match status" value="1"/>
</dbReference>
<organism evidence="9 10">
    <name type="scientific">Streptomyces marincola</name>
    <dbReference type="NCBI Taxonomy" id="2878388"/>
    <lineage>
        <taxon>Bacteria</taxon>
        <taxon>Bacillati</taxon>
        <taxon>Actinomycetota</taxon>
        <taxon>Actinomycetes</taxon>
        <taxon>Kitasatosporales</taxon>
        <taxon>Streptomycetaceae</taxon>
        <taxon>Streptomyces</taxon>
    </lineage>
</organism>
<dbReference type="InterPro" id="IPR019734">
    <property type="entry name" value="TPR_rpt"/>
</dbReference>
<dbReference type="PRINTS" id="PR00364">
    <property type="entry name" value="DISEASERSIST"/>
</dbReference>
<dbReference type="SUPFAM" id="SSF46894">
    <property type="entry name" value="C-terminal effector domain of the bipartite response regulators"/>
    <property type="match status" value="1"/>
</dbReference>
<dbReference type="GO" id="GO:0043531">
    <property type="term" value="F:ADP binding"/>
    <property type="evidence" value="ECO:0007669"/>
    <property type="project" value="InterPro"/>
</dbReference>
<sequence>MVEFRLLGAVEVWAEGRPVSLGHARQRSVLAALLIDADQWVSPDQLLHRVWGDELPRRARETLYTYLSRLRGALEGHGPRITRRSGGYVLSPGDAEVDLHRFRELAERARATADPGAALAQWREALGLWRGEALSGLASPWLDGVRQVLDDERWAAFLDHNDAALAAGRHAESLPRLAGAVAERELDQRLAGQLMLALYRSGRAADALTHYERVRRRLAEELGTDPGPGLRDLYQRVLADAPGLQGGAPSAAAAVPRQLPTPPPVFVGRHRERDELGTGTAHGRPVVLHTVGGAGGVGKTWLALRWAHDNLARFPDGQLYADLRGFDPAAEPAEPHAVLRRFLEALGVDPDGMPGDADARTALYRSLVAGKRLLVLLDNARDADQVRPLLPGGQGCVAVITSRNRMDALVATHGARPVPLGMLPPDAARELLARHLGARRVDDEAQAVDALVEHCAGLPLALGIVAARAIAHPEFPLAVLAGELRPADERLDALETGDLSTSLRTVLRASWRPLSAPARDLLAALGSAPATPDISRAALAALAGRAAGPVRRVVAELEAAHLLQQHRPGRFRVHDLVRLYAAETAREAPGAAEAPRRLIDFYVQTAHVAWGVIDGGDAPFADRLAPPAPLPGCEPLRLSGVEAVMEWFGTEHDCLLAAQEAALDQGLPEHVVALAWSLLPFHWARHHLAEYLAAWRSAATAVERFPVRPVLRIVVDWRLGHASAVAGRYEEALAHLARARAAAEEAGDAAGLAHVHRTTGWVLDQQGDLDAALGHARQALGLYREVGHAVWLAMQQNAVGWLYTLLGRYEEAREQCEQALGVLDRDSHEAERATILDTLGLVAHRTGRLPDAVAHYRRSLDLVRGLGLAREEAETLDRLAETYRDLGRPEAAREAWEQALAIHLAQGRAGAAAETRRHLAEGGAAADVDA</sequence>